<keyword evidence="2" id="KW-1185">Reference proteome</keyword>
<dbReference type="EMBL" id="KQ979709">
    <property type="protein sequence ID" value="KYN19463.1"/>
    <property type="molecule type" value="Genomic_DNA"/>
</dbReference>
<evidence type="ECO:0000313" key="2">
    <source>
        <dbReference type="Proteomes" id="UP000078492"/>
    </source>
</evidence>
<evidence type="ECO:0000313" key="1">
    <source>
        <dbReference type="EMBL" id="KYN19463.1"/>
    </source>
</evidence>
<dbReference type="Proteomes" id="UP000078492">
    <property type="component" value="Unassembled WGS sequence"/>
</dbReference>
<organism evidence="1 2">
    <name type="scientific">Trachymyrmex cornetzi</name>
    <dbReference type="NCBI Taxonomy" id="471704"/>
    <lineage>
        <taxon>Eukaryota</taxon>
        <taxon>Metazoa</taxon>
        <taxon>Ecdysozoa</taxon>
        <taxon>Arthropoda</taxon>
        <taxon>Hexapoda</taxon>
        <taxon>Insecta</taxon>
        <taxon>Pterygota</taxon>
        <taxon>Neoptera</taxon>
        <taxon>Endopterygota</taxon>
        <taxon>Hymenoptera</taxon>
        <taxon>Apocrita</taxon>
        <taxon>Aculeata</taxon>
        <taxon>Formicoidea</taxon>
        <taxon>Formicidae</taxon>
        <taxon>Myrmicinae</taxon>
        <taxon>Trachymyrmex</taxon>
    </lineage>
</organism>
<protein>
    <submittedName>
        <fullName evidence="1">Uncharacterized protein</fullName>
    </submittedName>
</protein>
<gene>
    <name evidence="1" type="ORF">ALC57_08230</name>
</gene>
<reference evidence="1 2" key="1">
    <citation type="submission" date="2015-09" db="EMBL/GenBank/DDBJ databases">
        <title>Trachymyrmex cornetzi WGS genome.</title>
        <authorList>
            <person name="Nygaard S."/>
            <person name="Hu H."/>
            <person name="Boomsma J."/>
            <person name="Zhang G."/>
        </authorList>
    </citation>
    <scope>NUCLEOTIDE SEQUENCE [LARGE SCALE GENOMIC DNA]</scope>
    <source>
        <strain evidence="1">Tcor2-1</strain>
        <tissue evidence="1">Whole body</tissue>
    </source>
</reference>
<sequence>MWLYRPREERKENFVVLSMGETPGCGSCERKCRRDAEKSRDIIKMYVRTEKSVGATG</sequence>
<accession>A0A195E2T8</accession>
<dbReference type="AlphaFoldDB" id="A0A195E2T8"/>
<name>A0A195E2T8_9HYME</name>
<proteinExistence type="predicted"/>